<feature type="domain" description="Tetrapyrrole biosynthesis uroporphyrinogen III synthase" evidence="10">
    <location>
        <begin position="20"/>
        <end position="278"/>
    </location>
</feature>
<accession>A0ABR6RH81</accession>
<evidence type="ECO:0000256" key="6">
    <source>
        <dbReference type="ARBA" id="ARBA00037589"/>
    </source>
</evidence>
<dbReference type="Gene3D" id="3.40.50.10090">
    <property type="match status" value="2"/>
</dbReference>
<keyword evidence="12" id="KW-1185">Reference proteome</keyword>
<evidence type="ECO:0000256" key="2">
    <source>
        <dbReference type="ARBA" id="ARBA00008133"/>
    </source>
</evidence>
<evidence type="ECO:0000256" key="9">
    <source>
        <dbReference type="RuleBase" id="RU366031"/>
    </source>
</evidence>
<dbReference type="GO" id="GO:0004852">
    <property type="term" value="F:uroporphyrinogen-III synthase activity"/>
    <property type="evidence" value="ECO:0007669"/>
    <property type="project" value="UniProtKB-EC"/>
</dbReference>
<dbReference type="InterPro" id="IPR003754">
    <property type="entry name" value="4pyrrol_synth_uPrphyn_synth"/>
</dbReference>
<proteinExistence type="inferred from homology"/>
<dbReference type="InterPro" id="IPR039793">
    <property type="entry name" value="UROS/Hem4"/>
</dbReference>
<comment type="caution">
    <text evidence="11">The sequence shown here is derived from an EMBL/GenBank/DDBJ whole genome shotgun (WGS) entry which is preliminary data.</text>
</comment>
<gene>
    <name evidence="11" type="ORF">HNP33_002603</name>
</gene>
<evidence type="ECO:0000256" key="7">
    <source>
        <dbReference type="ARBA" id="ARBA00040167"/>
    </source>
</evidence>
<evidence type="ECO:0000313" key="11">
    <source>
        <dbReference type="EMBL" id="MBB6578521.1"/>
    </source>
</evidence>
<keyword evidence="4 9" id="KW-0456">Lyase</keyword>
<evidence type="ECO:0000259" key="10">
    <source>
        <dbReference type="Pfam" id="PF02602"/>
    </source>
</evidence>
<dbReference type="RefSeq" id="WP_325064937.1">
    <property type="nucleotide sequence ID" value="NZ_JACHKZ010000015.1"/>
</dbReference>
<evidence type="ECO:0000256" key="1">
    <source>
        <dbReference type="ARBA" id="ARBA00004772"/>
    </source>
</evidence>
<dbReference type="EMBL" id="JACHKZ010000015">
    <property type="protein sequence ID" value="MBB6578521.1"/>
    <property type="molecule type" value="Genomic_DNA"/>
</dbReference>
<dbReference type="PANTHER" id="PTHR38042">
    <property type="entry name" value="UROPORPHYRINOGEN-III SYNTHASE, CHLOROPLASTIC"/>
    <property type="match status" value="1"/>
</dbReference>
<sequence length="285" mass="29853">MNDMTLPCIIVTRPQPEADAWVSQLQAHGVPALALPLIEIGAATLPADQQAANQARADCQNSGPYGAIMLVSGNAAQFFIDQKMAQALSCQPPVAIKTRVWCPGPGTARTAMAHGIPAALIDQPAPGAAQFDSESLWAQVAPQVPAMAEAGLRVLVVRGASEGDGGSGENYAPGGKGRQWLATQLQAAGVGVDFVAVYERRMPHWSPEQMAQARTALADGSLWLFSSSQAVMHLRNIFSPAELASVSAIATHPRIAQAAQNAGFASVKPCRPTMTDVIASLESRL</sequence>
<comment type="similarity">
    <text evidence="2 9">Belongs to the uroporphyrinogen-III synthase family.</text>
</comment>
<dbReference type="SUPFAM" id="SSF69618">
    <property type="entry name" value="HemD-like"/>
    <property type="match status" value="1"/>
</dbReference>
<evidence type="ECO:0000256" key="8">
    <source>
        <dbReference type="ARBA" id="ARBA00048617"/>
    </source>
</evidence>
<dbReference type="Proteomes" id="UP000562492">
    <property type="component" value="Unassembled WGS sequence"/>
</dbReference>
<evidence type="ECO:0000313" key="12">
    <source>
        <dbReference type="Proteomes" id="UP000562492"/>
    </source>
</evidence>
<comment type="catalytic activity">
    <reaction evidence="8 9">
        <text>hydroxymethylbilane = uroporphyrinogen III + H2O</text>
        <dbReference type="Rhea" id="RHEA:18965"/>
        <dbReference type="ChEBI" id="CHEBI:15377"/>
        <dbReference type="ChEBI" id="CHEBI:57308"/>
        <dbReference type="ChEBI" id="CHEBI:57845"/>
        <dbReference type="EC" id="4.2.1.75"/>
    </reaction>
</comment>
<evidence type="ECO:0000256" key="3">
    <source>
        <dbReference type="ARBA" id="ARBA00013109"/>
    </source>
</evidence>
<dbReference type="Pfam" id="PF02602">
    <property type="entry name" value="HEM4"/>
    <property type="match status" value="1"/>
</dbReference>
<evidence type="ECO:0000256" key="5">
    <source>
        <dbReference type="ARBA" id="ARBA00023244"/>
    </source>
</evidence>
<comment type="function">
    <text evidence="6 9">Catalyzes cyclization of the linear tetrapyrrole, hydroxymethylbilane, to the macrocyclic uroporphyrinogen III.</text>
</comment>
<protein>
    <recommendedName>
        <fullName evidence="7 9">Uroporphyrinogen-III synthase</fullName>
        <ecNumber evidence="3 9">4.2.1.75</ecNumber>
    </recommendedName>
</protein>
<dbReference type="PANTHER" id="PTHR38042:SF1">
    <property type="entry name" value="UROPORPHYRINOGEN-III SYNTHASE, CHLOROPLASTIC"/>
    <property type="match status" value="1"/>
</dbReference>
<keyword evidence="5 9" id="KW-0627">Porphyrin biosynthesis</keyword>
<evidence type="ECO:0000256" key="4">
    <source>
        <dbReference type="ARBA" id="ARBA00023239"/>
    </source>
</evidence>
<organism evidence="11 12">
    <name type="scientific">Comamonas odontotermitis</name>
    <dbReference type="NCBI Taxonomy" id="379895"/>
    <lineage>
        <taxon>Bacteria</taxon>
        <taxon>Pseudomonadati</taxon>
        <taxon>Pseudomonadota</taxon>
        <taxon>Betaproteobacteria</taxon>
        <taxon>Burkholderiales</taxon>
        <taxon>Comamonadaceae</taxon>
        <taxon>Comamonas</taxon>
    </lineage>
</organism>
<reference evidence="11 12" key="1">
    <citation type="submission" date="2020-08" db="EMBL/GenBank/DDBJ databases">
        <title>Functional genomics of gut bacteria from endangered species of beetles.</title>
        <authorList>
            <person name="Carlos-Shanley C."/>
        </authorList>
    </citation>
    <scope>NUCLEOTIDE SEQUENCE [LARGE SCALE GENOMIC DNA]</scope>
    <source>
        <strain evidence="11 12">S00124</strain>
    </source>
</reference>
<dbReference type="CDD" id="cd06578">
    <property type="entry name" value="HemD"/>
    <property type="match status" value="1"/>
</dbReference>
<comment type="pathway">
    <text evidence="1 9">Porphyrin-containing compound metabolism; protoporphyrin-IX biosynthesis; coproporphyrinogen-III from 5-aminolevulinate: step 3/4.</text>
</comment>
<dbReference type="InterPro" id="IPR036108">
    <property type="entry name" value="4pyrrol_syn_uPrphyn_synt_sf"/>
</dbReference>
<name>A0ABR6RH81_9BURK</name>
<dbReference type="EC" id="4.2.1.75" evidence="3 9"/>